<name>G5CWM7_CUNTA</name>
<dbReference type="GO" id="GO:0006281">
    <property type="term" value="P:DNA repair"/>
    <property type="evidence" value="ECO:0007669"/>
    <property type="project" value="UniProtKB-KW"/>
</dbReference>
<feature type="region of interest" description="Disordered" evidence="6">
    <location>
        <begin position="143"/>
        <end position="382"/>
    </location>
</feature>
<feature type="compositionally biased region" description="Low complexity" evidence="6">
    <location>
        <begin position="673"/>
        <end position="686"/>
    </location>
</feature>
<feature type="non-terminal residue" evidence="8">
    <location>
        <position position="1"/>
    </location>
</feature>
<feature type="compositionally biased region" description="Basic and acidic residues" evidence="6">
    <location>
        <begin position="169"/>
        <end position="180"/>
    </location>
</feature>
<dbReference type="Pfam" id="PF12820">
    <property type="entry name" value="BRCT_assoc"/>
    <property type="match status" value="1"/>
</dbReference>
<feature type="compositionally biased region" description="Acidic residues" evidence="6">
    <location>
        <begin position="712"/>
        <end position="727"/>
    </location>
</feature>
<evidence type="ECO:0000256" key="5">
    <source>
        <dbReference type="ARBA" id="ARBA00023242"/>
    </source>
</evidence>
<sequence length="740" mass="77897">VNEWFSRSDEMVTSDHACDRESESDAEEANPKDLGGFSGSSVKIDLLASDPQSAPTHAAGRACPKAVRGSVEYQVFGKTYRRKASLPGVSHTAAGHAVQALAAEAPGTLERPLSSAVKRKRRAAPGLRPEDFIKQADSAVARKTAERVTQGTEPVTECGQVTDIPNTGHENETKGGDVLRQKNPNPGQSLENESASSTRAEPGSSSTGHMGPEFRVHHSQAPGENRLGRRSSARRVARGSPPALTALQIGSSASSEEITGKGSQQVPVRYSRKLHFPGDLETSVQAKENEPGEQGQKRGAKEASPDPRSANTPGSFTNSSSPDKRFVNPSPQKEGVEENPGTVRASGSSRDPKDLVLSGEKGLQTERSADSTSVSLIPDTDYSTQDSFSLLEAEGSRKAWKATRQCVAQYVAVAKPQELPHTATDSAGSDDPPRCDVSHAQEANTEMDDSELDTQYLQNTFRASKRQSFALCSSSGNPDKGSTAVCAYSESFKKQRPEVMECEQVGRPSGKQLQGRLGQAVTGTSGPSVLSRQDPPGAGAPWSATRGSRLCPSAQVGAHEAEPLTTARLGISRNPSRMPSVSPVVKSPCKKARPTSPAEEVGSESIPHGAPPEASAGSGSLVGSSGGTVPAALGRPRGPELDAVLRSGLLQPEASRQSLPVGDRQQLEAQRPGGSAAAAAQGVHAGFPPCLTLEDEKQPMGKEPASQICSETPDDLLDDEDREEDSSFAEGDIKETSAVF</sequence>
<feature type="compositionally biased region" description="Basic and acidic residues" evidence="6">
    <location>
        <begin position="287"/>
        <end position="305"/>
    </location>
</feature>
<feature type="compositionally biased region" description="Basic and acidic residues" evidence="6">
    <location>
        <begin position="1"/>
        <end position="10"/>
    </location>
</feature>
<keyword evidence="3" id="KW-0227">DNA damage</keyword>
<gene>
    <name evidence="8" type="primary">BRCA1</name>
</gene>
<feature type="compositionally biased region" description="Polar residues" evidence="6">
    <location>
        <begin position="309"/>
        <end position="321"/>
    </location>
</feature>
<evidence type="ECO:0000259" key="7">
    <source>
        <dbReference type="Pfam" id="PF12820"/>
    </source>
</evidence>
<dbReference type="PIRSF" id="PIRSF001734">
    <property type="entry name" value="BRCA1"/>
    <property type="match status" value="1"/>
</dbReference>
<feature type="compositionally biased region" description="Basic and acidic residues" evidence="6">
    <location>
        <begin position="731"/>
        <end position="740"/>
    </location>
</feature>
<feature type="region of interest" description="Disordered" evidence="6">
    <location>
        <begin position="1"/>
        <end position="37"/>
    </location>
</feature>
<evidence type="ECO:0000256" key="1">
    <source>
        <dbReference type="ARBA" id="ARBA00004123"/>
    </source>
</evidence>
<evidence type="ECO:0000256" key="3">
    <source>
        <dbReference type="ARBA" id="ARBA00022763"/>
    </source>
</evidence>
<evidence type="ECO:0000313" key="8">
    <source>
        <dbReference type="EMBL" id="AEP18217.1"/>
    </source>
</evidence>
<feature type="compositionally biased region" description="Polar residues" evidence="6">
    <location>
        <begin position="370"/>
        <end position="382"/>
    </location>
</feature>
<evidence type="ECO:0000256" key="2">
    <source>
        <dbReference type="ARBA" id="ARBA00022737"/>
    </source>
</evidence>
<organism evidence="8">
    <name type="scientific">Cuniculus taczanowskii</name>
    <name type="common">Mountain paca</name>
    <name type="synonym">Agouti taczanowskii</name>
    <dbReference type="NCBI Taxonomy" id="143288"/>
    <lineage>
        <taxon>Eukaryota</taxon>
        <taxon>Metazoa</taxon>
        <taxon>Chordata</taxon>
        <taxon>Craniata</taxon>
        <taxon>Vertebrata</taxon>
        <taxon>Euteleostomi</taxon>
        <taxon>Mammalia</taxon>
        <taxon>Eutheria</taxon>
        <taxon>Euarchontoglires</taxon>
        <taxon>Glires</taxon>
        <taxon>Rodentia</taxon>
        <taxon>Hystricomorpha</taxon>
        <taxon>Cuniculidae</taxon>
        <taxon>Cuniculus</taxon>
    </lineage>
</organism>
<dbReference type="GO" id="GO:0005634">
    <property type="term" value="C:nucleus"/>
    <property type="evidence" value="ECO:0007669"/>
    <property type="project" value="UniProtKB-SubCell"/>
</dbReference>
<keyword evidence="4" id="KW-0234">DNA repair</keyword>
<dbReference type="AlphaFoldDB" id="G5CWM7"/>
<dbReference type="InterPro" id="IPR031099">
    <property type="entry name" value="BRCA1-associated"/>
</dbReference>
<accession>G5CWM7</accession>
<evidence type="ECO:0000256" key="4">
    <source>
        <dbReference type="ARBA" id="ARBA00023204"/>
    </source>
</evidence>
<proteinExistence type="predicted"/>
<feature type="compositionally biased region" description="Polar residues" evidence="6">
    <location>
        <begin position="182"/>
        <end position="208"/>
    </location>
</feature>
<dbReference type="InterPro" id="IPR025994">
    <property type="entry name" value="BRCA1_serine_dom"/>
</dbReference>
<feature type="region of interest" description="Disordered" evidence="6">
    <location>
        <begin position="500"/>
        <end position="740"/>
    </location>
</feature>
<dbReference type="EMBL" id="JN414190">
    <property type="protein sequence ID" value="AEP18217.1"/>
    <property type="molecule type" value="Genomic_DNA"/>
</dbReference>
<protein>
    <submittedName>
        <fullName evidence="8">Breast and ovarian cancer susceptibility 1</fullName>
    </submittedName>
</protein>
<feature type="compositionally biased region" description="Polar residues" evidence="6">
    <location>
        <begin position="521"/>
        <end position="531"/>
    </location>
</feature>
<feature type="non-terminal residue" evidence="8">
    <location>
        <position position="740"/>
    </location>
</feature>
<evidence type="ECO:0000256" key="6">
    <source>
        <dbReference type="SAM" id="MobiDB-lite"/>
    </source>
</evidence>
<comment type="subcellular location">
    <subcellularLocation>
        <location evidence="1">Nucleus</location>
    </subcellularLocation>
</comment>
<feature type="region of interest" description="Disordered" evidence="6">
    <location>
        <begin position="418"/>
        <end position="451"/>
    </location>
</feature>
<keyword evidence="2" id="KW-0677">Repeat</keyword>
<feature type="domain" description="BRCA1 serine-rich" evidence="7">
    <location>
        <begin position="1"/>
        <end position="122"/>
    </location>
</feature>
<feature type="compositionally biased region" description="Polar residues" evidence="6">
    <location>
        <begin position="248"/>
        <end position="266"/>
    </location>
</feature>
<feature type="compositionally biased region" description="Basic residues" evidence="6">
    <location>
        <begin position="228"/>
        <end position="237"/>
    </location>
</feature>
<reference evidence="8" key="1">
    <citation type="journal article" date="2011" name="Science">
        <title>Impacts of the Cretaceous Terrestrial Revolution and KPg extinction on mammal diversification.</title>
        <authorList>
            <person name="Meredith R.W."/>
            <person name="Janecka J.E."/>
            <person name="Gatesy J."/>
            <person name="Ryder O.A."/>
            <person name="Fisher C.A."/>
            <person name="Teeling E.C."/>
            <person name="Goodbla A."/>
            <person name="Eizirik E."/>
            <person name="Simao T.L."/>
            <person name="Stadler T."/>
            <person name="Rabosky D.L."/>
            <person name="Honeycutt R.L."/>
            <person name="Flynn J.J."/>
            <person name="Ingram C.M."/>
            <person name="Steiner C."/>
            <person name="Williams T.L."/>
            <person name="Robinson T.J."/>
            <person name="Burk-Herrick A."/>
            <person name="Westerman M."/>
            <person name="Ayoub N.A."/>
            <person name="Springer M.S."/>
            <person name="Murphy W.J."/>
        </authorList>
    </citation>
    <scope>NUCLEOTIDE SEQUENCE</scope>
</reference>
<keyword evidence="5" id="KW-0539">Nucleus</keyword>